<dbReference type="RefSeq" id="WP_111565625.1">
    <property type="nucleotide sequence ID" value="NZ_QLMI01000001.1"/>
</dbReference>
<evidence type="ECO:0000313" key="2">
    <source>
        <dbReference type="Proteomes" id="UP000249620"/>
    </source>
</evidence>
<sequence>MFYNIIKNFFLKKNVTKRLATQNSSGSNDKVLTVGVLVDESYFSETDQLVERIVSQGIDANNISILVYKDKIKKKEVINEPFLSLKNISLSGEINKKEVNDFIETPFDLLINYYDVNKSGLLLLSTKSKAKFKVGFDTVDKRVNHFIIKTLVENFNEFVLELFKYLKILNKI</sequence>
<gene>
    <name evidence="1" type="ORF">B0I03_101206</name>
</gene>
<dbReference type="OrthoDB" id="1430532at2"/>
<accession>A0A327YX07</accession>
<keyword evidence="2" id="KW-1185">Reference proteome</keyword>
<organism evidence="1 2">
    <name type="scientific">Flavobacterium aquaticum</name>
    <dbReference type="NCBI Taxonomy" id="1236486"/>
    <lineage>
        <taxon>Bacteria</taxon>
        <taxon>Pseudomonadati</taxon>
        <taxon>Bacteroidota</taxon>
        <taxon>Flavobacteriia</taxon>
        <taxon>Flavobacteriales</taxon>
        <taxon>Flavobacteriaceae</taxon>
        <taxon>Flavobacterium</taxon>
    </lineage>
</organism>
<protein>
    <submittedName>
        <fullName evidence="1">Uncharacterized protein</fullName>
    </submittedName>
</protein>
<name>A0A327YX07_9FLAO</name>
<dbReference type="Proteomes" id="UP000249620">
    <property type="component" value="Unassembled WGS sequence"/>
</dbReference>
<dbReference type="InterPro" id="IPR054207">
    <property type="entry name" value="DUF6913"/>
</dbReference>
<dbReference type="Pfam" id="PF21857">
    <property type="entry name" value="DUF6913"/>
    <property type="match status" value="1"/>
</dbReference>
<reference evidence="1 2" key="1">
    <citation type="submission" date="2018-06" db="EMBL/GenBank/DDBJ databases">
        <title>Genomic Encyclopedia of Type Strains, Phase III (KMG-III): the genomes of soil and plant-associated and newly described type strains.</title>
        <authorList>
            <person name="Whitman W."/>
        </authorList>
    </citation>
    <scope>NUCLEOTIDE SEQUENCE [LARGE SCALE GENOMIC DNA]</scope>
    <source>
        <strain evidence="1 2">CGMCC 1.12398</strain>
    </source>
</reference>
<dbReference type="EMBL" id="QLMI01000001">
    <property type="protein sequence ID" value="RAK25046.1"/>
    <property type="molecule type" value="Genomic_DNA"/>
</dbReference>
<proteinExistence type="predicted"/>
<comment type="caution">
    <text evidence="1">The sequence shown here is derived from an EMBL/GenBank/DDBJ whole genome shotgun (WGS) entry which is preliminary data.</text>
</comment>
<dbReference type="AlphaFoldDB" id="A0A327YX07"/>
<evidence type="ECO:0000313" key="1">
    <source>
        <dbReference type="EMBL" id="RAK25046.1"/>
    </source>
</evidence>